<organism evidence="1 2">
    <name type="scientific">Favolaschia claudopus</name>
    <dbReference type="NCBI Taxonomy" id="2862362"/>
    <lineage>
        <taxon>Eukaryota</taxon>
        <taxon>Fungi</taxon>
        <taxon>Dikarya</taxon>
        <taxon>Basidiomycota</taxon>
        <taxon>Agaricomycotina</taxon>
        <taxon>Agaricomycetes</taxon>
        <taxon>Agaricomycetidae</taxon>
        <taxon>Agaricales</taxon>
        <taxon>Marasmiineae</taxon>
        <taxon>Mycenaceae</taxon>
        <taxon>Favolaschia</taxon>
    </lineage>
</organism>
<name>A0AAV9ZIW0_9AGAR</name>
<evidence type="ECO:0000313" key="2">
    <source>
        <dbReference type="Proteomes" id="UP001362999"/>
    </source>
</evidence>
<sequence length="67" mass="7829">LDIPPIFRTQNRCAFPRMEALGLLLARFRSAGDMFELSMQYNRSQAAISQLINELSEFLDERWSHLL</sequence>
<dbReference type="EMBL" id="JAWWNJ010000139">
    <property type="protein sequence ID" value="KAK6984335.1"/>
    <property type="molecule type" value="Genomic_DNA"/>
</dbReference>
<feature type="non-terminal residue" evidence="1">
    <location>
        <position position="1"/>
    </location>
</feature>
<proteinExistence type="predicted"/>
<keyword evidence="2" id="KW-1185">Reference proteome</keyword>
<protein>
    <submittedName>
        <fullName evidence="1">Uncharacterized protein</fullName>
    </submittedName>
</protein>
<dbReference type="Proteomes" id="UP001362999">
    <property type="component" value="Unassembled WGS sequence"/>
</dbReference>
<gene>
    <name evidence="1" type="ORF">R3P38DRAFT_2416771</name>
</gene>
<evidence type="ECO:0000313" key="1">
    <source>
        <dbReference type="EMBL" id="KAK6984335.1"/>
    </source>
</evidence>
<comment type="caution">
    <text evidence="1">The sequence shown here is derived from an EMBL/GenBank/DDBJ whole genome shotgun (WGS) entry which is preliminary data.</text>
</comment>
<accession>A0AAV9ZIW0</accession>
<dbReference type="AlphaFoldDB" id="A0AAV9ZIW0"/>
<feature type="non-terminal residue" evidence="1">
    <location>
        <position position="67"/>
    </location>
</feature>
<reference evidence="1 2" key="1">
    <citation type="journal article" date="2024" name="J Genomics">
        <title>Draft genome sequencing and assembly of Favolaschia claudopus CIRM-BRFM 2984 isolated from oak limbs.</title>
        <authorList>
            <person name="Navarro D."/>
            <person name="Drula E."/>
            <person name="Chaduli D."/>
            <person name="Cazenave R."/>
            <person name="Ahrendt S."/>
            <person name="Wang J."/>
            <person name="Lipzen A."/>
            <person name="Daum C."/>
            <person name="Barry K."/>
            <person name="Grigoriev I.V."/>
            <person name="Favel A."/>
            <person name="Rosso M.N."/>
            <person name="Martin F."/>
        </authorList>
    </citation>
    <scope>NUCLEOTIDE SEQUENCE [LARGE SCALE GENOMIC DNA]</scope>
    <source>
        <strain evidence="1 2">CIRM-BRFM 2984</strain>
    </source>
</reference>